<feature type="domain" description="Glycosyl hydrolase family 63 N-terminal" evidence="14">
    <location>
        <begin position="90"/>
        <end position="226"/>
    </location>
</feature>
<evidence type="ECO:0000256" key="3">
    <source>
        <dbReference type="ARBA" id="ARBA00022692"/>
    </source>
</evidence>
<comment type="subcellular location">
    <subcellularLocation>
        <location evidence="1 12">Endoplasmic reticulum membrane</location>
        <topology evidence="1 12">Single-pass type II membrane protein</topology>
    </subcellularLocation>
</comment>
<feature type="domain" description="Glycosyl hydrolase family 63 C-terminal" evidence="13">
    <location>
        <begin position="390"/>
        <end position="916"/>
    </location>
</feature>
<comment type="function">
    <text evidence="12">Cleaves the distal alpha 1,2-linked glucose residue from the Glc(3)Man(9)GlcNAc(2) oligosaccharide precursor.</text>
</comment>
<dbReference type="GO" id="GO:0005789">
    <property type="term" value="C:endoplasmic reticulum membrane"/>
    <property type="evidence" value="ECO:0007669"/>
    <property type="project" value="UniProtKB-SubCell"/>
</dbReference>
<evidence type="ECO:0000256" key="7">
    <source>
        <dbReference type="ARBA" id="ARBA00022989"/>
    </source>
</evidence>
<keyword evidence="10 12" id="KW-0326">Glycosidase</keyword>
<accession>A0AAV2Z0U0</accession>
<keyword evidence="16" id="KW-1185">Reference proteome</keyword>
<dbReference type="InterPro" id="IPR031335">
    <property type="entry name" value="Glyco_hydro_63_C"/>
</dbReference>
<dbReference type="Gene3D" id="2.70.98.110">
    <property type="entry name" value="Glycosyl hydrolase family 63, N-terminal domain"/>
    <property type="match status" value="1"/>
</dbReference>
<dbReference type="GO" id="GO:0006487">
    <property type="term" value="P:protein N-linked glycosylation"/>
    <property type="evidence" value="ECO:0007669"/>
    <property type="project" value="UniProtKB-UniRule"/>
</dbReference>
<dbReference type="InterPro" id="IPR008928">
    <property type="entry name" value="6-hairpin_glycosidase_sf"/>
</dbReference>
<evidence type="ECO:0000256" key="11">
    <source>
        <dbReference type="ARBA" id="ARBA00038888"/>
    </source>
</evidence>
<dbReference type="EC" id="3.2.1.106" evidence="11 12"/>
<evidence type="ECO:0000259" key="14">
    <source>
        <dbReference type="Pfam" id="PF16923"/>
    </source>
</evidence>
<reference evidence="15" key="1">
    <citation type="submission" date="2022-11" db="EMBL/GenBank/DDBJ databases">
        <authorList>
            <person name="Morgan W.R."/>
            <person name="Tartar A."/>
        </authorList>
    </citation>
    <scope>NUCLEOTIDE SEQUENCE</scope>
    <source>
        <strain evidence="15">ARSEF 373</strain>
    </source>
</reference>
<dbReference type="SUPFAM" id="SSF48208">
    <property type="entry name" value="Six-hairpin glycosidases"/>
    <property type="match status" value="1"/>
</dbReference>
<dbReference type="PANTHER" id="PTHR10412">
    <property type="entry name" value="MANNOSYL-OLIGOSACCHARIDE GLUCOSIDASE"/>
    <property type="match status" value="1"/>
</dbReference>
<keyword evidence="7" id="KW-1133">Transmembrane helix</keyword>
<evidence type="ECO:0000256" key="8">
    <source>
        <dbReference type="ARBA" id="ARBA00023136"/>
    </source>
</evidence>
<evidence type="ECO:0000256" key="5">
    <source>
        <dbReference type="ARBA" id="ARBA00022824"/>
    </source>
</evidence>
<reference evidence="15" key="2">
    <citation type="journal article" date="2023" name="Microbiol Resour">
        <title>Decontamination and Annotation of the Draft Genome Sequence of the Oomycete Lagenidium giganteum ARSEF 373.</title>
        <authorList>
            <person name="Morgan W.R."/>
            <person name="Tartar A."/>
        </authorList>
    </citation>
    <scope>NUCLEOTIDE SEQUENCE</scope>
    <source>
        <strain evidence="15">ARSEF 373</strain>
    </source>
</reference>
<keyword evidence="4 12" id="KW-0378">Hydrolase</keyword>
<evidence type="ECO:0000256" key="9">
    <source>
        <dbReference type="ARBA" id="ARBA00023180"/>
    </source>
</evidence>
<evidence type="ECO:0000256" key="12">
    <source>
        <dbReference type="RuleBase" id="RU368089"/>
    </source>
</evidence>
<proteinExistence type="inferred from homology"/>
<keyword evidence="9" id="KW-0325">Glycoprotein</keyword>
<dbReference type="GO" id="GO:0009311">
    <property type="term" value="P:oligosaccharide metabolic process"/>
    <property type="evidence" value="ECO:0007669"/>
    <property type="project" value="UniProtKB-UniRule"/>
</dbReference>
<dbReference type="PANTHER" id="PTHR10412:SF11">
    <property type="entry name" value="MANNOSYL-OLIGOSACCHARIDE GLUCOSIDASE"/>
    <property type="match status" value="1"/>
</dbReference>
<name>A0AAV2Z0U0_9STRA</name>
<dbReference type="Pfam" id="PF16923">
    <property type="entry name" value="Glyco_hydro_63N"/>
    <property type="match status" value="1"/>
</dbReference>
<keyword evidence="6" id="KW-0735">Signal-anchor</keyword>
<keyword evidence="5 12" id="KW-0256">Endoplasmic reticulum</keyword>
<dbReference type="InterPro" id="IPR012341">
    <property type="entry name" value="6hp_glycosidase-like_sf"/>
</dbReference>
<comment type="similarity">
    <text evidence="2 12">Belongs to the glycosyl hydrolase 63 family.</text>
</comment>
<dbReference type="AlphaFoldDB" id="A0AAV2Z0U0"/>
<gene>
    <name evidence="15" type="ORF">N0F65_007906</name>
</gene>
<sequence length="918" mass="104002">MSANGVTAGAVPVAQGAPAAQPAPSASSSSVATIVAICLGFWFSEIIKWGLPYLTTEPVTAAGVGSIANMTPLDYGALQSYVDTHSRADLRWGTYHSGLYYGIRSRTFPFYLSAGLLWGSQHEDVSQLRHWCRQEDRLQKYGWLQHDGRTFGHQTVEDQHNRLLLDTYYMRLTTSKDKQAPPDEQLNGWASRFSVSHLEPRDERIKRQPVDKTKTSLFFYVDLGCGDESLDNSCRKALFSRLEVAEEPAPCANTDAGWTCTQAVFESDGSTRGATPELDVGDAPLAFQLLVQLKARDDLNLVELRFSGIKDTNVVNVKDRILRYAERSEGSEDEEVYLDNIVDEEATILVVQAIVEAPTARFEPSTVFFDVLFQEGSDEYVSLDSLNDLVSEQIAARTEQFSQRFEETFDLAAKSFNDSQVAFAQAAFSNLIGGMGYFYGSSLIQRDPNSPTVEESPPKPLFTAVPSRSFFPRGFLWDEGFHQMGIFPFDEEIPMDAIAHWFGLMEEDGYIAREQILGQMARLRVPAEFLVQHVEHANPPTLLLCVEKMLRQGSSAAEQRKYIELIYPFMERWYNWFVTTQHGPNTEENAALRWRGRRANDGKLISNTLSSGLDDYPRASLPTNREMHVDLLCWMIRASDILATIADMLGHRNKKYFFQSNKARFLEALDRYHWHDGLKSYFDIGDHSDDGHIEYQVAIRCRDEHGGILDTTAPLDRVRTREVHCPASHPMYLFPLGDGQGGLKLQQVFIPGTMRLQHIKHIGYVSIFPLLLKVLPPDSPKLKALLDQLTDPTHLWSPFGLRSLSTTDMFYERENAPGDNPYWRGSIWINANYLALEALHYYSQESLDSPYQKEFRAAYVSLRDNVVNAIYREYERTGYLWEQYNGNAQAEGSYGNGQRCHPFSGWTALVVNIMAEKY</sequence>
<organism evidence="15 16">
    <name type="scientific">Lagenidium giganteum</name>
    <dbReference type="NCBI Taxonomy" id="4803"/>
    <lineage>
        <taxon>Eukaryota</taxon>
        <taxon>Sar</taxon>
        <taxon>Stramenopiles</taxon>
        <taxon>Oomycota</taxon>
        <taxon>Peronosporomycetes</taxon>
        <taxon>Pythiales</taxon>
        <taxon>Pythiaceae</taxon>
    </lineage>
</organism>
<evidence type="ECO:0000313" key="15">
    <source>
        <dbReference type="EMBL" id="DBA00262.1"/>
    </source>
</evidence>
<evidence type="ECO:0000256" key="10">
    <source>
        <dbReference type="ARBA" id="ARBA00023295"/>
    </source>
</evidence>
<evidence type="ECO:0000256" key="6">
    <source>
        <dbReference type="ARBA" id="ARBA00022968"/>
    </source>
</evidence>
<evidence type="ECO:0000256" key="2">
    <source>
        <dbReference type="ARBA" id="ARBA00010833"/>
    </source>
</evidence>
<evidence type="ECO:0000256" key="4">
    <source>
        <dbReference type="ARBA" id="ARBA00022801"/>
    </source>
</evidence>
<dbReference type="Pfam" id="PF03200">
    <property type="entry name" value="Glyco_hydro_63"/>
    <property type="match status" value="1"/>
</dbReference>
<dbReference type="GO" id="GO:0004573">
    <property type="term" value="F:Glc3Man9GlcNAc2 oligosaccharide glucosidase activity"/>
    <property type="evidence" value="ECO:0007669"/>
    <property type="project" value="UniProtKB-UniRule"/>
</dbReference>
<dbReference type="InterPro" id="IPR031631">
    <property type="entry name" value="Glyco_hydro_63N"/>
</dbReference>
<comment type="catalytic activity">
    <reaction evidence="12">
        <text>N(4)-(alpha-D-Glc-(1-&gt;2)-alpha-D-Glc-(1-&gt;3)-alpha-D-Glc-(1-&gt;3)-alpha-D-Man-(1-&gt;2)-alpha-D-Man-(1-&gt;2)-alpha-D-Man-(1-&gt;3)-[alpha-D-Man-(1-&gt;2)-alpha-D-Man-(1-&gt;3)-[alpha-D-Man-(1-&gt;2)-alpha-D-Man-(1-&gt;6)]-alpha-D-Man-(1-&gt;6)]-beta-D-Man-(1-&gt;4)-beta-D-GlcNAc-(1-&gt;4)-beta-D-GlcNAc)-L-asparaginyl-[protein] + H2O = N(4)-(alpha-D-Glc-(1-&gt;3)-alpha-D-Glc-(1-&gt;3)-alpha-D-Man-(1-&gt;2)-alpha-D-Man-(1-&gt;2)-alpha-D-Man-(1-&gt;3)-[alpha-D-Man-(1-&gt;2)-alpha-D-Man-(1-&gt;3)-[alpha-D-Man-(1-&gt;2)-alpha-D-Man-(1-&gt;6)]-alpha-D-Man-(1-&gt;6)]-beta-D-Man-(1-&gt;4)-beta-D-GlcNAc-(1-&gt;4)-beta-D-GlcNAc)-L-asparaginyl-[protein] + beta-D-glucose</text>
        <dbReference type="Rhea" id="RHEA:55988"/>
        <dbReference type="Rhea" id="RHEA-COMP:12806"/>
        <dbReference type="Rhea" id="RHEA-COMP:14355"/>
        <dbReference type="ChEBI" id="CHEBI:15377"/>
        <dbReference type="ChEBI" id="CHEBI:15903"/>
        <dbReference type="ChEBI" id="CHEBI:59082"/>
        <dbReference type="ChEBI" id="CHEBI:132537"/>
        <dbReference type="EC" id="3.2.1.106"/>
    </reaction>
</comment>
<dbReference type="InterPro" id="IPR038518">
    <property type="entry name" value="Glyco_hydro_63N_sf"/>
</dbReference>
<dbReference type="EMBL" id="DAKRPA010000067">
    <property type="protein sequence ID" value="DBA00262.1"/>
    <property type="molecule type" value="Genomic_DNA"/>
</dbReference>
<comment type="caution">
    <text evidence="15">The sequence shown here is derived from an EMBL/GenBank/DDBJ whole genome shotgun (WGS) entry which is preliminary data.</text>
</comment>
<evidence type="ECO:0000256" key="1">
    <source>
        <dbReference type="ARBA" id="ARBA00004648"/>
    </source>
</evidence>
<dbReference type="Proteomes" id="UP001146120">
    <property type="component" value="Unassembled WGS sequence"/>
</dbReference>
<keyword evidence="8" id="KW-0472">Membrane</keyword>
<evidence type="ECO:0000313" key="16">
    <source>
        <dbReference type="Proteomes" id="UP001146120"/>
    </source>
</evidence>
<keyword evidence="3" id="KW-0812">Transmembrane</keyword>
<evidence type="ECO:0000259" key="13">
    <source>
        <dbReference type="Pfam" id="PF03200"/>
    </source>
</evidence>
<dbReference type="InterPro" id="IPR004888">
    <property type="entry name" value="Glycoside_hydrolase_63"/>
</dbReference>
<protein>
    <recommendedName>
        <fullName evidence="11 12">Mannosyl-oligosaccharide glucosidase</fullName>
        <ecNumber evidence="11 12">3.2.1.106</ecNumber>
    </recommendedName>
</protein>
<dbReference type="Gene3D" id="1.50.10.10">
    <property type="match status" value="1"/>
</dbReference>